<proteinExistence type="predicted"/>
<evidence type="ECO:0000256" key="1">
    <source>
        <dbReference type="ARBA" id="ARBA00004141"/>
    </source>
</evidence>
<organism evidence="9 10">
    <name type="scientific">Adineta steineri</name>
    <dbReference type="NCBI Taxonomy" id="433720"/>
    <lineage>
        <taxon>Eukaryota</taxon>
        <taxon>Metazoa</taxon>
        <taxon>Spiralia</taxon>
        <taxon>Gnathifera</taxon>
        <taxon>Rotifera</taxon>
        <taxon>Eurotatoria</taxon>
        <taxon>Bdelloidea</taxon>
        <taxon>Adinetida</taxon>
        <taxon>Adinetidae</taxon>
        <taxon>Adineta</taxon>
    </lineage>
</organism>
<dbReference type="Proteomes" id="UP000663844">
    <property type="component" value="Unassembled WGS sequence"/>
</dbReference>
<evidence type="ECO:0000313" key="10">
    <source>
        <dbReference type="Proteomes" id="UP000663844"/>
    </source>
</evidence>
<evidence type="ECO:0000313" key="8">
    <source>
        <dbReference type="EMBL" id="CAF1067794.1"/>
    </source>
</evidence>
<sequence length="254" mass="28815">MNINSYLGLLGNTFSITRNNETKYKQYLILDPVGTFVVPWTDYVINLDADSILATEYALRLIAYLEKPENHHVAIVQTPYKAFPNAPSLLEHVAGATTDVQHLIHQGFTFYNATFWVGANAVLRMKALKDIEIVDCEQDHPILRYIQDRTVIEDTESTIDLICKGWKLYNYPASLAYSATPPDFGSLLIQRQRWANGGLIIFSKLIKISFINILIVKTDMSQNNQSDILKKVTDTIDELFNCDKNTTAILELHS</sequence>
<evidence type="ECO:0000256" key="6">
    <source>
        <dbReference type="ARBA" id="ARBA00023136"/>
    </source>
</evidence>
<dbReference type="Proteomes" id="UP000663845">
    <property type="component" value="Unassembled WGS sequence"/>
</dbReference>
<dbReference type="PANTHER" id="PTHR43867">
    <property type="entry name" value="CELLULOSE SYNTHASE CATALYTIC SUBUNIT A [UDP-FORMING]"/>
    <property type="match status" value="1"/>
</dbReference>
<reference evidence="9" key="1">
    <citation type="submission" date="2021-02" db="EMBL/GenBank/DDBJ databases">
        <authorList>
            <person name="Nowell W R."/>
        </authorList>
    </citation>
    <scope>NUCLEOTIDE SEQUENCE</scope>
</reference>
<keyword evidence="6" id="KW-0472">Membrane</keyword>
<dbReference type="GO" id="GO:0005886">
    <property type="term" value="C:plasma membrane"/>
    <property type="evidence" value="ECO:0007669"/>
    <property type="project" value="TreeGrafter"/>
</dbReference>
<dbReference type="GO" id="GO:0016758">
    <property type="term" value="F:hexosyltransferase activity"/>
    <property type="evidence" value="ECO:0007669"/>
    <property type="project" value="TreeGrafter"/>
</dbReference>
<comment type="caution">
    <text evidence="9">The sequence shown here is derived from an EMBL/GenBank/DDBJ whole genome shotgun (WGS) entry which is preliminary data.</text>
</comment>
<dbReference type="InterPro" id="IPR050321">
    <property type="entry name" value="Glycosyltr_2/OpgH_subfam"/>
</dbReference>
<dbReference type="Pfam" id="PF13632">
    <property type="entry name" value="Glyco_trans_2_3"/>
    <property type="match status" value="1"/>
</dbReference>
<dbReference type="InterPro" id="IPR001173">
    <property type="entry name" value="Glyco_trans_2-like"/>
</dbReference>
<dbReference type="Gene3D" id="3.90.550.10">
    <property type="entry name" value="Spore Coat Polysaccharide Biosynthesis Protein SpsA, Chain A"/>
    <property type="match status" value="1"/>
</dbReference>
<protein>
    <recommendedName>
        <fullName evidence="7">Glycosyltransferase 2-like domain-containing protein</fullName>
    </recommendedName>
</protein>
<dbReference type="EMBL" id="CAJOAZ010001271">
    <property type="protein sequence ID" value="CAF3791803.1"/>
    <property type="molecule type" value="Genomic_DNA"/>
</dbReference>
<keyword evidence="2" id="KW-0328">Glycosyltransferase</keyword>
<evidence type="ECO:0000313" key="9">
    <source>
        <dbReference type="EMBL" id="CAF3791803.1"/>
    </source>
</evidence>
<dbReference type="AlphaFoldDB" id="A0A819B731"/>
<accession>A0A819B731</accession>
<keyword evidence="4" id="KW-0812">Transmembrane</keyword>
<evidence type="ECO:0000256" key="5">
    <source>
        <dbReference type="ARBA" id="ARBA00022989"/>
    </source>
</evidence>
<keyword evidence="3" id="KW-0808">Transferase</keyword>
<keyword evidence="5" id="KW-1133">Transmembrane helix</keyword>
<evidence type="ECO:0000259" key="7">
    <source>
        <dbReference type="Pfam" id="PF13632"/>
    </source>
</evidence>
<name>A0A819B731_9BILA</name>
<comment type="subcellular location">
    <subcellularLocation>
        <location evidence="1">Membrane</location>
        <topology evidence="1">Multi-pass membrane protein</topology>
    </subcellularLocation>
</comment>
<evidence type="ECO:0000256" key="2">
    <source>
        <dbReference type="ARBA" id="ARBA00022676"/>
    </source>
</evidence>
<gene>
    <name evidence="8" type="ORF">JYZ213_LOCUS19583</name>
    <name evidence="9" type="ORF">OXD698_LOCUS17727</name>
</gene>
<evidence type="ECO:0000256" key="3">
    <source>
        <dbReference type="ARBA" id="ARBA00022679"/>
    </source>
</evidence>
<evidence type="ECO:0000256" key="4">
    <source>
        <dbReference type="ARBA" id="ARBA00022692"/>
    </source>
</evidence>
<dbReference type="PANTHER" id="PTHR43867:SF2">
    <property type="entry name" value="CELLULOSE SYNTHASE CATALYTIC SUBUNIT A [UDP-FORMING]"/>
    <property type="match status" value="1"/>
</dbReference>
<dbReference type="InterPro" id="IPR029044">
    <property type="entry name" value="Nucleotide-diphossugar_trans"/>
</dbReference>
<dbReference type="SUPFAM" id="SSF53448">
    <property type="entry name" value="Nucleotide-diphospho-sugar transferases"/>
    <property type="match status" value="1"/>
</dbReference>
<dbReference type="EMBL" id="CAJNOG010000199">
    <property type="protein sequence ID" value="CAF1067794.1"/>
    <property type="molecule type" value="Genomic_DNA"/>
</dbReference>
<feature type="domain" description="Glycosyltransferase 2-like" evidence="7">
    <location>
        <begin position="43"/>
        <end position="202"/>
    </location>
</feature>